<feature type="transmembrane region" description="Helical" evidence="8">
    <location>
        <begin position="2294"/>
        <end position="2315"/>
    </location>
</feature>
<feature type="transmembrane region" description="Helical" evidence="8">
    <location>
        <begin position="2248"/>
        <end position="2265"/>
    </location>
</feature>
<feature type="compositionally biased region" description="Polar residues" evidence="7">
    <location>
        <begin position="1795"/>
        <end position="1810"/>
    </location>
</feature>
<feature type="transmembrane region" description="Helical" evidence="8">
    <location>
        <begin position="1999"/>
        <end position="2018"/>
    </location>
</feature>
<comment type="catalytic activity">
    <reaction evidence="6">
        <text>[(1-&gt;3)-alpha-D-glucosyl](n) + UDP-alpha-D-glucose = [(1-&gt;3)-alpha-D-glucosyl](n+1) + UDP + H(+)</text>
        <dbReference type="Rhea" id="RHEA:19749"/>
        <dbReference type="Rhea" id="RHEA-COMP:11150"/>
        <dbReference type="Rhea" id="RHEA-COMP:11151"/>
        <dbReference type="ChEBI" id="CHEBI:15378"/>
        <dbReference type="ChEBI" id="CHEBI:28100"/>
        <dbReference type="ChEBI" id="CHEBI:58223"/>
        <dbReference type="ChEBI" id="CHEBI:58885"/>
        <dbReference type="EC" id="2.4.1.183"/>
    </reaction>
</comment>
<dbReference type="InterPro" id="IPR058659">
    <property type="entry name" value="Mok11-13/Ags1-like_CBM"/>
</dbReference>
<dbReference type="InterPro" id="IPR017853">
    <property type="entry name" value="GH"/>
</dbReference>
<comment type="similarity">
    <text evidence="1">Belongs to the glycosyltransferase group 1 family.</text>
</comment>
<dbReference type="GO" id="GO:0009277">
    <property type="term" value="C:fungal-type cell wall"/>
    <property type="evidence" value="ECO:0007669"/>
    <property type="project" value="TreeGrafter"/>
</dbReference>
<feature type="transmembrane region" description="Helical" evidence="8">
    <location>
        <begin position="2181"/>
        <end position="2198"/>
    </location>
</feature>
<proteinExistence type="inferred from homology"/>
<dbReference type="Pfam" id="PF26127">
    <property type="entry name" value="12TM_Mok13"/>
    <property type="match status" value="1"/>
</dbReference>
<dbReference type="Pfam" id="PF26114">
    <property type="entry name" value="Ig_2_Mok13"/>
    <property type="match status" value="1"/>
</dbReference>
<dbReference type="CDD" id="cd11323">
    <property type="entry name" value="AmyAc_AGS"/>
    <property type="match status" value="1"/>
</dbReference>
<dbReference type="InterPro" id="IPR006047">
    <property type="entry name" value="GH13_cat_dom"/>
</dbReference>
<keyword evidence="9" id="KW-0732">Signal</keyword>
<feature type="transmembrane region" description="Helical" evidence="8">
    <location>
        <begin position="2139"/>
        <end position="2160"/>
    </location>
</feature>
<feature type="transmembrane region" description="Helical" evidence="8">
    <location>
        <begin position="1074"/>
        <end position="1100"/>
    </location>
</feature>
<dbReference type="InterPro" id="IPR058657">
    <property type="entry name" value="Mok11-13/Ags1-like_Ig"/>
</dbReference>
<dbReference type="Pfam" id="PF26111">
    <property type="entry name" value="Ig_Mok13"/>
    <property type="match status" value="1"/>
</dbReference>
<feature type="transmembrane region" description="Helical" evidence="8">
    <location>
        <begin position="2060"/>
        <end position="2078"/>
    </location>
</feature>
<comment type="caution">
    <text evidence="11">The sequence shown here is derived from an EMBL/GenBank/DDBJ whole genome shotgun (WGS) entry which is preliminary data.</text>
</comment>
<feature type="signal peptide" evidence="9">
    <location>
        <begin position="1"/>
        <end position="25"/>
    </location>
</feature>
<dbReference type="InterPro" id="IPR058658">
    <property type="entry name" value="Mok11-13/Ags1-like_Ig_2"/>
</dbReference>
<dbReference type="InterPro" id="IPR058655">
    <property type="entry name" value="Mok11-14/Ags1-like"/>
</dbReference>
<organism evidence="11 12">
    <name type="scientific">Apodospora peruviana</name>
    <dbReference type="NCBI Taxonomy" id="516989"/>
    <lineage>
        <taxon>Eukaryota</taxon>
        <taxon>Fungi</taxon>
        <taxon>Dikarya</taxon>
        <taxon>Ascomycota</taxon>
        <taxon>Pezizomycotina</taxon>
        <taxon>Sordariomycetes</taxon>
        <taxon>Sordariomycetidae</taxon>
        <taxon>Sordariales</taxon>
        <taxon>Lasiosphaeriaceae</taxon>
        <taxon>Apodospora</taxon>
    </lineage>
</organism>
<dbReference type="Pfam" id="PF26122">
    <property type="entry name" value="CBM_Mok13"/>
    <property type="match status" value="1"/>
</dbReference>
<sequence>MKQCTMLRTGWLLTSLVYLTTFVRGLRYDPNFENYNINRNKTATNPLYYWGEREGHNYTTSPDNWRFPVYTLFLDRYVNGDPANDNANNTIFEHDVYSNQLRHGGDLQGLIDSLDYIQGMGIKAIYVAGSIFINQPWGSDSYSPLDLTLLDFHFGDVAQWQTAVDEIHKRGIYIILDHTMATLGDLIGFEDYLNSSTPFSTKEYKATWKSAREYHDFSFGTNEYNESCQYPPFWLETGYPVGSEVTSQLKGCYDSDFDQYGDIEAFGLYPDWQRQLAKFASVQDRLREWHEPVRARIERFTCMIIATLDVDGFRIDKGVQVTVDAQAAVSSSIRECAARYGKKNFFIPGEITSGNTLGSIYVGRGRRPDMKPSKVIDALQLQDKEANAGSKHFLRKQGNSALDAGAFHYSIYRFLTRFLGLSGNLEAGYDLPFDWVEVWNQIILTNDLYNANTGEFDPRHMFGVTNQDVFRWPGIDKGIERQMLGYFITTILLPGIPLVYYGEEQAFYVLDSTAENYVYGRQAMSAAQAWKLHGCYTADTEIYVDWPVDKAKRGCLDDSVAYDHRDPSHPIRNLFKHMFELRTRDELVVLQDGWLLVSLAKKTSFTTLRGSATATEFGIWSVARSMYLDAQPGAAAAVPVWLVYHNLANETTHTFDCASEDAFIAPFDGGSKVRNLFAPYDEITLGSAAVRKSGFSAAASGCIDKITLPPYGYAAYVPIAQWKGPKPMITKFMPGHDVPINSAEAKGTVQIGLRFSQEMSSCDAVTQAITVASTVEGSNSSATLDKASVACRKLNNEDGLPYTGIITSAYEWTANLVGVADGVHSITVTNVTAATGSTETTDRFLIRVGKLDNPVVYPMIANFSASLLSVDNYGQWYVNHRAPGASKWRYSTNWGSTWSNWMVYKGGSQAQSKITPQEWFGASHQAWEGRHLMVQYWSAPLGSSSFMQHSDDYATNRRFPHLFLQGPFNKWGYDSGLPNQLKLTGDNTWELHYMDEWPSMFQFNVWGINPDNQPDQSWVFGDLIGSRVANRLPPPRLPDNVFNITGAPPTPALSFRLVFNDADYTVKVIPQGDMWIQIVLFILLPLLPLILGFLATWAFFRSFYQVKINKKGFKTPAGIKTWIWPWAGLPGSKLHPAGSPRDGPAGDMEGAMVQASPGLSLGGGLASPAMATGALAVAADGPRRTVLLATMEYNIDDWNIVIRIGGLGVMAKLMSNALPHLDLIWVVPCVGDVDYPVDTPAEPMYVKVLGEMYTVFVQYHRPKSGPGSNITYVLLDAPIFRQQSKSDPYHARMDDIESAILYATWNACIAETMRRFPQIDLYHMNDYHGAAAPLFLLPENRTIPCCLSLHNAEFQGMWSMRTADEAKEVCEVFGLSQEIVKTYVQYGNAFNLLHSGASYLRIHQRGFGAVGVSKKYGDRSLARYPIFWSLKTIGHLPNPDPSDIAEWTPVEQSPRSPGIAKALSENQKEKIRREVDPKKERAQRAVLRQQAQAWAGLDINPDAELFIFAGRWSHQKGVDLIADVFPGVLEKCPLAQLICVGPIIDLHGKFAAIKLRKVAEMFPGRVFFRSEFTTLPPFVFGGAEFALIPSRDEPFGLVAVESGRQGALGIGARVGGLGTMPGFWYTIESTSPQHLLTQFRKAIYSALGSSHEERAIMRAWSAKQRFPVAQWVQRVNELYSDAIRIHNQEAERRAKRPLSMMSLVSPISMTRSGFFHHPTANDSGSVRGSPRPESIGPSIPPSRTSTPFAPPGTHGAVRGDPFDGSAQPSVDDLSLAGGSGNNLDEDIIAPAPPFANSSYSPHRNSSGSTISLQDVVGDRHDLKLQKVDAFFTDSTGEYYSRYEHMLDNLTVNNSSGHDLCIAAFLKKSEKEWFSRYRDAKLGLPRVQSTATIPSTPDNHSDSVAEAASGQSGGSGGSGEIMRTGGVSSLNEKRAMALVTDDEFLLGDEYEPPTGLKKILSIRIFRDWPVYSLLLAAGQIISANSYQIVLLTGETGQSPYKLYMVAGTYIATSIFWWVMVRRLKSVYALSLPWLFYGFAFFLLGIASFVQGYVARGQVQDAATIFYAMAASSGALNFSLNFGDESGASTNLWAIRALIITAFAQLYSAALWFWGSLMSDPFHPTGSASGNVGGSSVPKSIVIAIPIALLFWSIGVVLYFGLPDYYRQQPETIPGYYLSLLRRKTVPWFFLMVVLQNYWLSVPYGRSWEFLFNTRHVPGWAIFLLAILFFVILWSLLLIVFTRFSSNHPWLLPIFATGLGLGCPRWAQELWGTSGIGLYLPWAGGPVASAILSRCIWLWLGLLDTVQIVGLGMMLLATLTRQHVMGVLIGSQVIGGVVTMIAKATSPNAGQPRTTFPDFTEGLMPGVASKWFWICLVMQMIIPIGFFKFFRKEQVTKP</sequence>
<dbReference type="GO" id="GO:0070600">
    <property type="term" value="P:fungal-type cell wall (1-&gt;3)-alpha-glucan biosynthetic process"/>
    <property type="evidence" value="ECO:0007669"/>
    <property type="project" value="TreeGrafter"/>
</dbReference>
<feature type="transmembrane region" description="Helical" evidence="8">
    <location>
        <begin position="2025"/>
        <end position="2048"/>
    </location>
</feature>
<evidence type="ECO:0000313" key="12">
    <source>
        <dbReference type="Proteomes" id="UP001283341"/>
    </source>
</evidence>
<dbReference type="SUPFAM" id="SSF51445">
    <property type="entry name" value="(Trans)glycosidases"/>
    <property type="match status" value="1"/>
</dbReference>
<evidence type="ECO:0000256" key="6">
    <source>
        <dbReference type="ARBA" id="ARBA00048960"/>
    </source>
</evidence>
<evidence type="ECO:0000256" key="2">
    <source>
        <dbReference type="ARBA" id="ARBA00012688"/>
    </source>
</evidence>
<keyword evidence="8" id="KW-0812">Transmembrane</keyword>
<reference evidence="11" key="1">
    <citation type="journal article" date="2023" name="Mol. Phylogenet. Evol.">
        <title>Genome-scale phylogeny and comparative genomics of the fungal order Sordariales.</title>
        <authorList>
            <person name="Hensen N."/>
            <person name="Bonometti L."/>
            <person name="Westerberg I."/>
            <person name="Brannstrom I.O."/>
            <person name="Guillou S."/>
            <person name="Cros-Aarteil S."/>
            <person name="Calhoun S."/>
            <person name="Haridas S."/>
            <person name="Kuo A."/>
            <person name="Mondo S."/>
            <person name="Pangilinan J."/>
            <person name="Riley R."/>
            <person name="LaButti K."/>
            <person name="Andreopoulos B."/>
            <person name="Lipzen A."/>
            <person name="Chen C."/>
            <person name="Yan M."/>
            <person name="Daum C."/>
            <person name="Ng V."/>
            <person name="Clum A."/>
            <person name="Steindorff A."/>
            <person name="Ohm R.A."/>
            <person name="Martin F."/>
            <person name="Silar P."/>
            <person name="Natvig D.O."/>
            <person name="Lalanne C."/>
            <person name="Gautier V."/>
            <person name="Ament-Velasquez S.L."/>
            <person name="Kruys A."/>
            <person name="Hutchinson M.I."/>
            <person name="Powell A.J."/>
            <person name="Barry K."/>
            <person name="Miller A.N."/>
            <person name="Grigoriev I.V."/>
            <person name="Debuchy R."/>
            <person name="Gladieux P."/>
            <person name="Hiltunen Thoren M."/>
            <person name="Johannesson H."/>
        </authorList>
    </citation>
    <scope>NUCLEOTIDE SEQUENCE</scope>
    <source>
        <strain evidence="11">CBS 118394</strain>
    </source>
</reference>
<dbReference type="EC" id="2.4.1.183" evidence="2"/>
<protein>
    <recommendedName>
        <fullName evidence="2">alpha-1,3-glucan synthase</fullName>
        <ecNumber evidence="2">2.4.1.183</ecNumber>
    </recommendedName>
</protein>
<dbReference type="Pfam" id="PF00534">
    <property type="entry name" value="Glycos_transf_1"/>
    <property type="match status" value="1"/>
</dbReference>
<feature type="chain" id="PRO_5042270353" description="alpha-1,3-glucan synthase" evidence="9">
    <location>
        <begin position="26"/>
        <end position="2396"/>
    </location>
</feature>
<reference evidence="11" key="2">
    <citation type="submission" date="2023-06" db="EMBL/GenBank/DDBJ databases">
        <authorList>
            <consortium name="Lawrence Berkeley National Laboratory"/>
            <person name="Haridas S."/>
            <person name="Hensen N."/>
            <person name="Bonometti L."/>
            <person name="Westerberg I."/>
            <person name="Brannstrom I.O."/>
            <person name="Guillou S."/>
            <person name="Cros-Aarteil S."/>
            <person name="Calhoun S."/>
            <person name="Kuo A."/>
            <person name="Mondo S."/>
            <person name="Pangilinan J."/>
            <person name="Riley R."/>
            <person name="Labutti K."/>
            <person name="Andreopoulos B."/>
            <person name="Lipzen A."/>
            <person name="Chen C."/>
            <person name="Yanf M."/>
            <person name="Daum C."/>
            <person name="Ng V."/>
            <person name="Clum A."/>
            <person name="Steindorff A."/>
            <person name="Ohm R."/>
            <person name="Martin F."/>
            <person name="Silar P."/>
            <person name="Natvig D."/>
            <person name="Lalanne C."/>
            <person name="Gautier V."/>
            <person name="Ament-Velasquez S.L."/>
            <person name="Kruys A."/>
            <person name="Hutchinson M.I."/>
            <person name="Powell A.J."/>
            <person name="Barry K."/>
            <person name="Miller A.N."/>
            <person name="Grigoriev I.V."/>
            <person name="Debuchy R."/>
            <person name="Gladieux P."/>
            <person name="Thoren M.H."/>
            <person name="Johannesson H."/>
        </authorList>
    </citation>
    <scope>NUCLEOTIDE SEQUENCE</scope>
    <source>
        <strain evidence="11">CBS 118394</strain>
    </source>
</reference>
<feature type="domain" description="Glycosyl hydrolase family 13 catalytic" evidence="10">
    <location>
        <begin position="71"/>
        <end position="528"/>
    </location>
</feature>
<evidence type="ECO:0000256" key="5">
    <source>
        <dbReference type="ARBA" id="ARBA00023316"/>
    </source>
</evidence>
<dbReference type="InterPro" id="IPR058654">
    <property type="entry name" value="Mok11-14/Ags1-like_TM"/>
</dbReference>
<feature type="region of interest" description="Disordered" evidence="7">
    <location>
        <begin position="1889"/>
        <end position="1922"/>
    </location>
</feature>
<dbReference type="SMART" id="SM00642">
    <property type="entry name" value="Aamy"/>
    <property type="match status" value="1"/>
</dbReference>
<keyword evidence="4" id="KW-0808">Transferase</keyword>
<evidence type="ECO:0000256" key="8">
    <source>
        <dbReference type="SAM" id="Phobius"/>
    </source>
</evidence>
<evidence type="ECO:0000256" key="7">
    <source>
        <dbReference type="SAM" id="MobiDB-lite"/>
    </source>
</evidence>
<name>A0AAE0IQ24_9PEZI</name>
<dbReference type="GO" id="GO:0047657">
    <property type="term" value="F:alpha-1,3-glucan synthase activity"/>
    <property type="evidence" value="ECO:0007669"/>
    <property type="project" value="UniProtKB-EC"/>
</dbReference>
<feature type="transmembrane region" description="Helical" evidence="8">
    <location>
        <begin position="2322"/>
        <end position="2340"/>
    </location>
</feature>
<dbReference type="FunFam" id="3.20.20.80:FF:000073">
    <property type="entry name" value="Alpha-1,3-glucan synthase Ags2"/>
    <property type="match status" value="1"/>
</dbReference>
<feature type="transmembrane region" description="Helical" evidence="8">
    <location>
        <begin position="2218"/>
        <end position="2239"/>
    </location>
</feature>
<keyword evidence="3" id="KW-0328">Glycosyltransferase</keyword>
<feature type="transmembrane region" description="Helical" evidence="8">
    <location>
        <begin position="2369"/>
        <end position="2388"/>
    </location>
</feature>
<dbReference type="Pfam" id="PF08323">
    <property type="entry name" value="Glyco_transf_5"/>
    <property type="match status" value="1"/>
</dbReference>
<evidence type="ECO:0000256" key="9">
    <source>
        <dbReference type="SAM" id="SignalP"/>
    </source>
</evidence>
<dbReference type="InterPro" id="IPR058656">
    <property type="entry name" value="Mok11-13/Ags1-like_GH"/>
</dbReference>
<dbReference type="EMBL" id="JAUEDM010000001">
    <property type="protein sequence ID" value="KAK3329216.1"/>
    <property type="molecule type" value="Genomic_DNA"/>
</dbReference>
<feature type="region of interest" description="Disordered" evidence="7">
    <location>
        <begin position="1714"/>
        <end position="1810"/>
    </location>
</feature>
<keyword evidence="8" id="KW-1133">Transmembrane helix</keyword>
<keyword evidence="12" id="KW-1185">Reference proteome</keyword>
<dbReference type="Gene3D" id="3.40.50.2000">
    <property type="entry name" value="Glycogen Phosphorylase B"/>
    <property type="match status" value="2"/>
</dbReference>
<dbReference type="PANTHER" id="PTHR47182">
    <property type="entry name" value="CELL WALL ALPHA-1,3-GLUCAN SYNTHASE AGS1-RELATED"/>
    <property type="match status" value="1"/>
</dbReference>
<dbReference type="InterPro" id="IPR001296">
    <property type="entry name" value="Glyco_trans_1"/>
</dbReference>
<evidence type="ECO:0000256" key="4">
    <source>
        <dbReference type="ARBA" id="ARBA00022679"/>
    </source>
</evidence>
<dbReference type="SUPFAM" id="SSF53756">
    <property type="entry name" value="UDP-Glycosyltransferase/glycogen phosphorylase"/>
    <property type="match status" value="1"/>
</dbReference>
<evidence type="ECO:0000313" key="11">
    <source>
        <dbReference type="EMBL" id="KAK3329216.1"/>
    </source>
</evidence>
<gene>
    <name evidence="11" type="ORF">B0H66DRAFT_16789</name>
</gene>
<accession>A0AAE0IQ24</accession>
<dbReference type="Proteomes" id="UP001283341">
    <property type="component" value="Unassembled WGS sequence"/>
</dbReference>
<dbReference type="InterPro" id="IPR013534">
    <property type="entry name" value="Starch_synth_cat_dom"/>
</dbReference>
<dbReference type="Pfam" id="PF26108">
    <property type="entry name" value="GH_Mok13"/>
    <property type="match status" value="1"/>
</dbReference>
<evidence type="ECO:0000259" key="10">
    <source>
        <dbReference type="SMART" id="SM00642"/>
    </source>
</evidence>
<evidence type="ECO:0000256" key="3">
    <source>
        <dbReference type="ARBA" id="ARBA00022676"/>
    </source>
</evidence>
<dbReference type="Gene3D" id="3.20.20.80">
    <property type="entry name" value="Glycosidases"/>
    <property type="match status" value="1"/>
</dbReference>
<keyword evidence="5" id="KW-0961">Cell wall biogenesis/degradation</keyword>
<dbReference type="PANTHER" id="PTHR47182:SF2">
    <property type="entry name" value="CELL WALL ALPHA-1,3-GLUCAN SYNTHASE AGS1"/>
    <property type="match status" value="1"/>
</dbReference>
<dbReference type="Pfam" id="PF00128">
    <property type="entry name" value="Alpha-amylase"/>
    <property type="match status" value="1"/>
</dbReference>
<evidence type="ECO:0000256" key="1">
    <source>
        <dbReference type="ARBA" id="ARBA00006122"/>
    </source>
</evidence>
<keyword evidence="8" id="KW-0472">Membrane</keyword>
<feature type="transmembrane region" description="Helical" evidence="8">
    <location>
        <begin position="2090"/>
        <end position="2112"/>
    </location>
</feature>